<gene>
    <name evidence="3" type="primary">LOC110770517</name>
</gene>
<dbReference type="InterPro" id="IPR036397">
    <property type="entry name" value="RNaseH_sf"/>
</dbReference>
<dbReference type="InterPro" id="IPR012337">
    <property type="entry name" value="RNaseH-like_sf"/>
</dbReference>
<dbReference type="PANTHER" id="PTHR48475:SF1">
    <property type="entry name" value="RNASE H TYPE-1 DOMAIN-CONTAINING PROTEIN"/>
    <property type="match status" value="1"/>
</dbReference>
<dbReference type="PANTHER" id="PTHR48475">
    <property type="entry name" value="RIBONUCLEASE H"/>
    <property type="match status" value="1"/>
</dbReference>
<accession>A0A6P5TU03</accession>
<sequence length="238" mass="27360">MDSLDIANADLLTRAHTCLNNLIYSIHLTPWKLYFDGSKTDIASGAGIVLEEPLEIRHCYSFQLDFQCTNNRAEYEALIIGLEILVELGIQSVEILGDSMLVLKQIVGEYKCLNPSLVVYLAAVRNLLTEFREATWEHIPREENFEANELAQVATGIQMLEDCVQRIIKVGMEIDVNSATITEDDWRIPIINYLQYPILPSEKRVRIMASNYLMWNEDLVRKSKDEILLRWKKNVLVN</sequence>
<dbReference type="Gene3D" id="3.30.420.10">
    <property type="entry name" value="Ribonuclease H-like superfamily/Ribonuclease H"/>
    <property type="match status" value="1"/>
</dbReference>
<dbReference type="GO" id="GO:0004523">
    <property type="term" value="F:RNA-DNA hybrid ribonuclease activity"/>
    <property type="evidence" value="ECO:0007669"/>
    <property type="project" value="InterPro"/>
</dbReference>
<dbReference type="KEGG" id="pavi:110770517"/>
<dbReference type="RefSeq" id="XP_021830359.1">
    <property type="nucleotide sequence ID" value="XM_021974667.1"/>
</dbReference>
<dbReference type="GeneID" id="110770517"/>
<dbReference type="Proteomes" id="UP000515124">
    <property type="component" value="Unplaced"/>
</dbReference>
<feature type="domain" description="RNase H type-1" evidence="1">
    <location>
        <begin position="27"/>
        <end position="160"/>
    </location>
</feature>
<evidence type="ECO:0000313" key="3">
    <source>
        <dbReference type="RefSeq" id="XP_021830359.1"/>
    </source>
</evidence>
<reference evidence="3" key="1">
    <citation type="submission" date="2025-08" db="UniProtKB">
        <authorList>
            <consortium name="RefSeq"/>
        </authorList>
    </citation>
    <scope>IDENTIFICATION</scope>
</reference>
<proteinExistence type="predicted"/>
<organism evidence="2 3">
    <name type="scientific">Prunus avium</name>
    <name type="common">Cherry</name>
    <name type="synonym">Cerasus avium</name>
    <dbReference type="NCBI Taxonomy" id="42229"/>
    <lineage>
        <taxon>Eukaryota</taxon>
        <taxon>Viridiplantae</taxon>
        <taxon>Streptophyta</taxon>
        <taxon>Embryophyta</taxon>
        <taxon>Tracheophyta</taxon>
        <taxon>Spermatophyta</taxon>
        <taxon>Magnoliopsida</taxon>
        <taxon>eudicotyledons</taxon>
        <taxon>Gunneridae</taxon>
        <taxon>Pentapetalae</taxon>
        <taxon>rosids</taxon>
        <taxon>fabids</taxon>
        <taxon>Rosales</taxon>
        <taxon>Rosaceae</taxon>
        <taxon>Amygdaloideae</taxon>
        <taxon>Amygdaleae</taxon>
        <taxon>Prunus</taxon>
    </lineage>
</organism>
<dbReference type="Pfam" id="PF13456">
    <property type="entry name" value="RVT_3"/>
    <property type="match status" value="1"/>
</dbReference>
<evidence type="ECO:0000313" key="2">
    <source>
        <dbReference type="Proteomes" id="UP000515124"/>
    </source>
</evidence>
<dbReference type="CDD" id="cd09279">
    <property type="entry name" value="RNase_HI_like"/>
    <property type="match status" value="1"/>
</dbReference>
<keyword evidence="2" id="KW-1185">Reference proteome</keyword>
<dbReference type="PROSITE" id="PS50879">
    <property type="entry name" value="RNASE_H_1"/>
    <property type="match status" value="1"/>
</dbReference>
<dbReference type="InterPro" id="IPR002156">
    <property type="entry name" value="RNaseH_domain"/>
</dbReference>
<dbReference type="AlphaFoldDB" id="A0A6P5TU03"/>
<name>A0A6P5TU03_PRUAV</name>
<dbReference type="GO" id="GO:0003676">
    <property type="term" value="F:nucleic acid binding"/>
    <property type="evidence" value="ECO:0007669"/>
    <property type="project" value="InterPro"/>
</dbReference>
<protein>
    <submittedName>
        <fullName evidence="3">Uncharacterized protein LOC110770517</fullName>
    </submittedName>
</protein>
<evidence type="ECO:0000259" key="1">
    <source>
        <dbReference type="PROSITE" id="PS50879"/>
    </source>
</evidence>
<dbReference type="SUPFAM" id="SSF53098">
    <property type="entry name" value="Ribonuclease H-like"/>
    <property type="match status" value="1"/>
</dbReference>